<evidence type="ECO:0000313" key="1">
    <source>
        <dbReference type="EMBL" id="OIN58769.1"/>
    </source>
</evidence>
<dbReference type="Proteomes" id="UP000181790">
    <property type="component" value="Unassembled WGS sequence"/>
</dbReference>
<dbReference type="Pfam" id="PF05114">
    <property type="entry name" value="MbnB_TglH_ChrH"/>
    <property type="match status" value="1"/>
</dbReference>
<accession>A0A1S2VJ47</accession>
<evidence type="ECO:0008006" key="3">
    <source>
        <dbReference type="Google" id="ProtNLM"/>
    </source>
</evidence>
<gene>
    <name evidence="1" type="ORF">BLX24_13835</name>
</gene>
<reference evidence="1 2" key="1">
    <citation type="submission" date="2016-10" db="EMBL/GenBank/DDBJ databases">
        <title>Arsenicibacter rosenii gen. nov., sp. nov., an efficient arsenic-methylating bacterium isolated from an arsenic-contaminated paddy soil.</title>
        <authorList>
            <person name="Huang K."/>
        </authorList>
    </citation>
    <scope>NUCLEOTIDE SEQUENCE [LARGE SCALE GENOMIC DNA]</scope>
    <source>
        <strain evidence="1 2">SM-1</strain>
    </source>
</reference>
<dbReference type="AlphaFoldDB" id="A0A1S2VJ47"/>
<dbReference type="PANTHER" id="PTHR42194:SF1">
    <property type="entry name" value="UPF0276 PROTEIN HI_1600"/>
    <property type="match status" value="1"/>
</dbReference>
<dbReference type="PANTHER" id="PTHR42194">
    <property type="entry name" value="UPF0276 PROTEIN HI_1600"/>
    <property type="match status" value="1"/>
</dbReference>
<evidence type="ECO:0000313" key="2">
    <source>
        <dbReference type="Proteomes" id="UP000181790"/>
    </source>
</evidence>
<protein>
    <recommendedName>
        <fullName evidence="3">Xylose isomerase-like TIM barrel domain-containing protein</fullName>
    </recommendedName>
</protein>
<dbReference type="EMBL" id="MORL01000006">
    <property type="protein sequence ID" value="OIN58769.1"/>
    <property type="molecule type" value="Genomic_DNA"/>
</dbReference>
<dbReference type="InterPro" id="IPR007801">
    <property type="entry name" value="MbnB/TglH/ChrH"/>
</dbReference>
<keyword evidence="2" id="KW-1185">Reference proteome</keyword>
<sequence>MHILQAGLPLFASEQVAALEWSFDSLYAQTELPDWFDELLLTYGQANRLVGHGVFFSIFAGRWRPEQQTWLNQLADRANRYRFDHVTEHFGFMTGASFHAGAPMSVPLNTTTLRIGQDRLHRIQQAAGCAVGLENLALAYSLDDVKRQGDFLHQLLAPVDGLLIMDLHNLYCQSHNFGVDWRELLALYPLDRIREIHLSGGSWEDSISEPGRIIRRDTHDEAVPGLLFDWLPVAIDQCPNLKYVVLEQLGRGLVTDAARLQYQADFTRIANSVAAHPKASVQGPAPAFRPETPVELPAQPLEDETLAWQQQHLTTILETAGSAHEARQQLAASPLAHSDWGTERWQPAMLETALRIAQKWTNGFSGLQ</sequence>
<comment type="caution">
    <text evidence="1">The sequence shown here is derived from an EMBL/GenBank/DDBJ whole genome shotgun (WGS) entry which is preliminary data.</text>
</comment>
<proteinExistence type="predicted"/>
<name>A0A1S2VJ47_9BACT</name>
<organism evidence="1 2">
    <name type="scientific">Arsenicibacter rosenii</name>
    <dbReference type="NCBI Taxonomy" id="1750698"/>
    <lineage>
        <taxon>Bacteria</taxon>
        <taxon>Pseudomonadati</taxon>
        <taxon>Bacteroidota</taxon>
        <taxon>Cytophagia</taxon>
        <taxon>Cytophagales</taxon>
        <taxon>Spirosomataceae</taxon>
        <taxon>Arsenicibacter</taxon>
    </lineage>
</organism>
<dbReference type="Gene3D" id="3.20.20.150">
    <property type="entry name" value="Divalent-metal-dependent TIM barrel enzymes"/>
    <property type="match status" value="1"/>
</dbReference>